<gene>
    <name evidence="1" type="ORF">BSPP4475_16085</name>
</gene>
<dbReference type="SUPFAM" id="SSF88713">
    <property type="entry name" value="Glycoside hydrolase/deacetylase"/>
    <property type="match status" value="1"/>
</dbReference>
<dbReference type="GO" id="GO:0005975">
    <property type="term" value="P:carbohydrate metabolic process"/>
    <property type="evidence" value="ECO:0007669"/>
    <property type="project" value="InterPro"/>
</dbReference>
<accession>A0AA48M9N5</accession>
<evidence type="ECO:0000313" key="1">
    <source>
        <dbReference type="EMBL" id="CAJ1003843.1"/>
    </source>
</evidence>
<name>A0AA48M9N5_9BACL</name>
<sequence length="611" mass="69412">MIIRTKSLRRMIVLLVFVLLLTLLMQMSRSTLVMRWNGFNDGLSAKAAARNALTPAELARIDQERLVILADPNDAMSQKVAYQAEQLLIGMKKQFERLPVGSAVPVPAPDGVIVTVSDLTRLAGSEWLNGYVARGGRVLLAIEPDNNEAFSAMYRRLDIVEIGTYVDTSEIHLHTNVLLGFAGSVFRDPGLQNHVLRVKLGQRSRVHVSAGEHVPLLWEAPYEKGAYIVFNSVLLQEKINRGLFAGAIGVLLPDLIYPVLNAKLMFLDDFPAPFPQGTHPIIDRDYRMDLPQFFKKVWWPDMIRLARRHDLKYTGALIVTYSDRVTPPFDWENEADVSSLVMYGRELLKEGGEIGIHGYNHQSLTTIPRLSRAFGYNVWSSQQEMKDSLRSLRQYVESVFPHYPLRTYVPPSNALDGAGRQVLKQALPDLDNISSLYIEDHQDISYVQEYKLAPDGLVELPRVTSGHLIDEYDRWAMANAVTAHGIFSHFVHPDDVIDEERGGKESWRDLYTRLDEFLELVQDKYGWLRPMTSAEASAEARRTLVSQPVFERRPDGLTGYINGFSGPQYFLLRTDRNIVRTKQCEVRRIDQGAFLVRADQEIFSIDWTDKP</sequence>
<proteinExistence type="predicted"/>
<keyword evidence="2" id="KW-1185">Reference proteome</keyword>
<organism evidence="1 2">
    <name type="scientific">Brevibacillus aydinogluensis</name>
    <dbReference type="NCBI Taxonomy" id="927786"/>
    <lineage>
        <taxon>Bacteria</taxon>
        <taxon>Bacillati</taxon>
        <taxon>Bacillota</taxon>
        <taxon>Bacilli</taxon>
        <taxon>Bacillales</taxon>
        <taxon>Paenibacillaceae</taxon>
        <taxon>Brevibacillus</taxon>
    </lineage>
</organism>
<dbReference type="Proteomes" id="UP001189619">
    <property type="component" value="Chromosome"/>
</dbReference>
<dbReference type="CDD" id="cd10924">
    <property type="entry name" value="CE4_COG4878"/>
    <property type="match status" value="1"/>
</dbReference>
<dbReference type="Pfam" id="PF09960">
    <property type="entry name" value="DUF2194"/>
    <property type="match status" value="1"/>
</dbReference>
<evidence type="ECO:0000313" key="2">
    <source>
        <dbReference type="Proteomes" id="UP001189619"/>
    </source>
</evidence>
<dbReference type="AlphaFoldDB" id="A0AA48M9N5"/>
<dbReference type="RefSeq" id="WP_304414611.1">
    <property type="nucleotide sequence ID" value="NZ_OY569118.1"/>
</dbReference>
<dbReference type="KEGG" id="bayd:BSPP4475_16085"/>
<dbReference type="InterPro" id="IPR018695">
    <property type="entry name" value="DUF2194"/>
</dbReference>
<dbReference type="Gene3D" id="3.20.20.370">
    <property type="entry name" value="Glycoside hydrolase/deacetylase"/>
    <property type="match status" value="1"/>
</dbReference>
<protein>
    <submittedName>
        <fullName evidence="1">DUF2194 domain-containing protein</fullName>
    </submittedName>
</protein>
<dbReference type="EMBL" id="OY569118">
    <property type="protein sequence ID" value="CAJ1003843.1"/>
    <property type="molecule type" value="Genomic_DNA"/>
</dbReference>
<dbReference type="InterPro" id="IPR011330">
    <property type="entry name" value="Glyco_hydro/deAcase_b/a-brl"/>
</dbReference>
<reference evidence="1" key="1">
    <citation type="submission" date="2023-07" db="EMBL/GenBank/DDBJ databases">
        <authorList>
            <person name="Ivanov I."/>
            <person name="Teneva D."/>
            <person name="Stoikov I."/>
        </authorList>
    </citation>
    <scope>NUCLEOTIDE SEQUENCE</scope>
    <source>
        <strain evidence="1">4475</strain>
    </source>
</reference>